<keyword evidence="2" id="KW-0662">Pyridine nucleotide biosynthesis</keyword>
<accession>A0ABS4XAG7</accession>
<evidence type="ECO:0000313" key="10">
    <source>
        <dbReference type="Proteomes" id="UP001296993"/>
    </source>
</evidence>
<dbReference type="Proteomes" id="UP001296993">
    <property type="component" value="Unassembled WGS sequence"/>
</dbReference>
<dbReference type="GO" id="GO:0008936">
    <property type="term" value="F:nicotinamidase activity"/>
    <property type="evidence" value="ECO:0007669"/>
    <property type="project" value="UniProtKB-EC"/>
</dbReference>
<dbReference type="PANTHER" id="PTHR11080">
    <property type="entry name" value="PYRAZINAMIDASE/NICOTINAMIDASE"/>
    <property type="match status" value="1"/>
</dbReference>
<dbReference type="RefSeq" id="WP_245356255.1">
    <property type="nucleotide sequence ID" value="NZ_BAAAJY010000007.1"/>
</dbReference>
<dbReference type="Gene3D" id="3.40.50.850">
    <property type="entry name" value="Isochorismatase-like"/>
    <property type="match status" value="1"/>
</dbReference>
<evidence type="ECO:0000256" key="4">
    <source>
        <dbReference type="ARBA" id="ARBA00022801"/>
    </source>
</evidence>
<dbReference type="PANTHER" id="PTHR11080:SF2">
    <property type="entry name" value="LD05707P"/>
    <property type="match status" value="1"/>
</dbReference>
<dbReference type="EMBL" id="JAGIOF010000001">
    <property type="protein sequence ID" value="MBP2385462.1"/>
    <property type="molecule type" value="Genomic_DNA"/>
</dbReference>
<sequence>MSSEPMNQAGSPAAPHPAARALVIVDVQNDFCEGGSLAVAGGSVVATAIAEDLLARRASYSVVVATQDWHIDPGSHFSETPDFVEAWPVHCVAGSDGAALHPNLAPAVHLVDAAFRKGRFAAAYSGFEGRLALAGAGDDDESGPLLGDWLRDQGITAVDVVGIAADHCVRATALDARKLGFNTTVITPLTASVNPANNAAVFAELRAAGVTVLSLG</sequence>
<comment type="pathway">
    <text evidence="5">Cofactor biosynthesis; nicotinate biosynthesis; nicotinate from nicotinamide: step 1/1.</text>
</comment>
<gene>
    <name evidence="9" type="ORF">JOF47_000973</name>
</gene>
<evidence type="ECO:0000313" key="9">
    <source>
        <dbReference type="EMBL" id="MBP2385462.1"/>
    </source>
</evidence>
<feature type="domain" description="Isochorismatase-like" evidence="8">
    <location>
        <begin position="21"/>
        <end position="214"/>
    </location>
</feature>
<evidence type="ECO:0000259" key="8">
    <source>
        <dbReference type="Pfam" id="PF00857"/>
    </source>
</evidence>
<dbReference type="InterPro" id="IPR052347">
    <property type="entry name" value="Isochorismatase_Nicotinamidase"/>
</dbReference>
<dbReference type="InterPro" id="IPR036380">
    <property type="entry name" value="Isochorismatase-like_sf"/>
</dbReference>
<comment type="similarity">
    <text evidence="1">Belongs to the isochorismatase family.</text>
</comment>
<keyword evidence="4 9" id="KW-0378">Hydrolase</keyword>
<evidence type="ECO:0000256" key="1">
    <source>
        <dbReference type="ARBA" id="ARBA00006336"/>
    </source>
</evidence>
<evidence type="ECO:0000256" key="5">
    <source>
        <dbReference type="ARBA" id="ARBA00037900"/>
    </source>
</evidence>
<dbReference type="Pfam" id="PF00857">
    <property type="entry name" value="Isochorismatase"/>
    <property type="match status" value="1"/>
</dbReference>
<protein>
    <recommendedName>
        <fullName evidence="6">nicotinamidase</fullName>
        <ecNumber evidence="6">3.5.1.19</ecNumber>
    </recommendedName>
    <alternativeName>
        <fullName evidence="7">Nicotinamide deamidase</fullName>
    </alternativeName>
</protein>
<dbReference type="InterPro" id="IPR000868">
    <property type="entry name" value="Isochorismatase-like_dom"/>
</dbReference>
<dbReference type="EC" id="3.5.1.19" evidence="6"/>
<keyword evidence="10" id="KW-1185">Reference proteome</keyword>
<evidence type="ECO:0000256" key="2">
    <source>
        <dbReference type="ARBA" id="ARBA00022642"/>
    </source>
</evidence>
<name>A0ABS4XAG7_9MICC</name>
<comment type="caution">
    <text evidence="9">The sequence shown here is derived from an EMBL/GenBank/DDBJ whole genome shotgun (WGS) entry which is preliminary data.</text>
</comment>
<proteinExistence type="inferred from homology"/>
<dbReference type="SUPFAM" id="SSF52499">
    <property type="entry name" value="Isochorismatase-like hydrolases"/>
    <property type="match status" value="1"/>
</dbReference>
<evidence type="ECO:0000256" key="7">
    <source>
        <dbReference type="ARBA" id="ARBA00043224"/>
    </source>
</evidence>
<keyword evidence="3" id="KW-0479">Metal-binding</keyword>
<organism evidence="9 10">
    <name type="scientific">Paeniglutamicibacter kerguelensis</name>
    <dbReference type="NCBI Taxonomy" id="254788"/>
    <lineage>
        <taxon>Bacteria</taxon>
        <taxon>Bacillati</taxon>
        <taxon>Actinomycetota</taxon>
        <taxon>Actinomycetes</taxon>
        <taxon>Micrococcales</taxon>
        <taxon>Micrococcaceae</taxon>
        <taxon>Paeniglutamicibacter</taxon>
    </lineage>
</organism>
<reference evidence="9 10" key="1">
    <citation type="submission" date="2021-03" db="EMBL/GenBank/DDBJ databases">
        <title>Sequencing the genomes of 1000 actinobacteria strains.</title>
        <authorList>
            <person name="Klenk H.-P."/>
        </authorList>
    </citation>
    <scope>NUCLEOTIDE SEQUENCE [LARGE SCALE GENOMIC DNA]</scope>
    <source>
        <strain evidence="9 10">DSM 15797</strain>
    </source>
</reference>
<evidence type="ECO:0000256" key="3">
    <source>
        <dbReference type="ARBA" id="ARBA00022723"/>
    </source>
</evidence>
<evidence type="ECO:0000256" key="6">
    <source>
        <dbReference type="ARBA" id="ARBA00039017"/>
    </source>
</evidence>